<reference evidence="3 4" key="1">
    <citation type="journal article" date="2014" name="BMC Genomics">
        <title>Genome sequencing of four Aureobasidium pullulans varieties: biotechnological potential, stress tolerance, and description of new species.</title>
        <authorList>
            <person name="Gostin Ar C."/>
            <person name="Ohm R.A."/>
            <person name="Kogej T."/>
            <person name="Sonjak S."/>
            <person name="Turk M."/>
            <person name="Zajc J."/>
            <person name="Zalar P."/>
            <person name="Grube M."/>
            <person name="Sun H."/>
            <person name="Han J."/>
            <person name="Sharma A."/>
            <person name="Chiniquy J."/>
            <person name="Ngan C.Y."/>
            <person name="Lipzen A."/>
            <person name="Barry K."/>
            <person name="Grigoriev I.V."/>
            <person name="Gunde-Cimerman N."/>
        </authorList>
    </citation>
    <scope>NUCLEOTIDE SEQUENCE [LARGE SCALE GENOMIC DNA]</scope>
    <source>
        <strain evidence="3 4">EXF-2481</strain>
    </source>
</reference>
<evidence type="ECO:0000313" key="4">
    <source>
        <dbReference type="Proteomes" id="UP000030641"/>
    </source>
</evidence>
<dbReference type="OrthoDB" id="3911530at2759"/>
<name>A0A074YM75_AURSE</name>
<dbReference type="EMBL" id="KL584755">
    <property type="protein sequence ID" value="KEQ97124.1"/>
    <property type="molecule type" value="Genomic_DNA"/>
</dbReference>
<proteinExistence type="predicted"/>
<dbReference type="SUPFAM" id="SSF49870">
    <property type="entry name" value="Osmotin, thaumatin-like protein"/>
    <property type="match status" value="1"/>
</dbReference>
<feature type="compositionally biased region" description="Polar residues" evidence="1">
    <location>
        <begin position="107"/>
        <end position="123"/>
    </location>
</feature>
<protein>
    <submittedName>
        <fullName evidence="3">Uncharacterized protein</fullName>
    </submittedName>
</protein>
<dbReference type="HOGENOM" id="CLU_668992_0_0_1"/>
<gene>
    <name evidence="3" type="ORF">AUEXF2481DRAFT_38529</name>
</gene>
<evidence type="ECO:0000256" key="1">
    <source>
        <dbReference type="SAM" id="MobiDB-lite"/>
    </source>
</evidence>
<sequence length="396" mass="42788">MHLSSAILFAPLACLVAGQGHLAVIGEDGVSVGYKVGSPEIAVPLDDSGKNLVGTSSVAAGLPLQSQPIKAHTPIVPAIPTGQTSGPVTVMVSTPQEEPGNVRPVSQPATRPTHVNVQPSSIGTPIGHSIGSKPPGAEPGKDPSRSHGIWFLNRNAITQHLSADWAEKDYARYGKHPVLDFQTLELNPGEDYFVRALPHLSPKIFVGVSPNNKTSRVGSHRDHDTVVEATFDSSYDLTYYDIDVEKGFSSPVWCHAQGEPWEKGQGCTTDVLAVCPEKDQHIHEDTGLYDQCRGLAQNPAFGRHHCPHTYVQWNDDWNTKGMSKGNHVLVCTIMPTPATSKLQLSQIDEAARKAEDGLHPTAVLPRRALPRSHRKHKQHSGHVQMLLELGSAAELC</sequence>
<keyword evidence="4" id="KW-1185">Reference proteome</keyword>
<dbReference type="GeneID" id="25366131"/>
<feature type="chain" id="PRO_5001703439" evidence="2">
    <location>
        <begin position="19"/>
        <end position="396"/>
    </location>
</feature>
<dbReference type="InterPro" id="IPR037176">
    <property type="entry name" value="Osmotin/thaumatin-like_sf"/>
</dbReference>
<dbReference type="Gene3D" id="2.60.110.10">
    <property type="entry name" value="Thaumatin"/>
    <property type="match status" value="1"/>
</dbReference>
<dbReference type="AlphaFoldDB" id="A0A074YM75"/>
<dbReference type="InParanoid" id="A0A074YM75"/>
<dbReference type="RefSeq" id="XP_013345442.1">
    <property type="nucleotide sequence ID" value="XM_013489988.1"/>
</dbReference>
<evidence type="ECO:0000313" key="3">
    <source>
        <dbReference type="EMBL" id="KEQ97124.1"/>
    </source>
</evidence>
<accession>A0A074YM75</accession>
<feature type="signal peptide" evidence="2">
    <location>
        <begin position="1"/>
        <end position="18"/>
    </location>
</feature>
<dbReference type="Proteomes" id="UP000030641">
    <property type="component" value="Unassembled WGS sequence"/>
</dbReference>
<keyword evidence="2" id="KW-0732">Signal</keyword>
<evidence type="ECO:0000256" key="2">
    <source>
        <dbReference type="SAM" id="SignalP"/>
    </source>
</evidence>
<organism evidence="3 4">
    <name type="scientific">Aureobasidium subglaciale (strain EXF-2481)</name>
    <name type="common">Aureobasidium pullulans var. subglaciale</name>
    <dbReference type="NCBI Taxonomy" id="1043005"/>
    <lineage>
        <taxon>Eukaryota</taxon>
        <taxon>Fungi</taxon>
        <taxon>Dikarya</taxon>
        <taxon>Ascomycota</taxon>
        <taxon>Pezizomycotina</taxon>
        <taxon>Dothideomycetes</taxon>
        <taxon>Dothideomycetidae</taxon>
        <taxon>Dothideales</taxon>
        <taxon>Saccotheciaceae</taxon>
        <taxon>Aureobasidium</taxon>
    </lineage>
</organism>
<feature type="region of interest" description="Disordered" evidence="1">
    <location>
        <begin position="95"/>
        <end position="146"/>
    </location>
</feature>